<dbReference type="GO" id="GO:0005737">
    <property type="term" value="C:cytoplasm"/>
    <property type="evidence" value="ECO:0007669"/>
    <property type="project" value="UniProtKB-SubCell"/>
</dbReference>
<feature type="domain" description="SDE2-like" evidence="10">
    <location>
        <begin position="1"/>
        <end position="117"/>
    </location>
</feature>
<dbReference type="Proteomes" id="UP000279259">
    <property type="component" value="Unassembled WGS sequence"/>
</dbReference>
<protein>
    <recommendedName>
        <fullName evidence="10">SDE2-like domain-containing protein</fullName>
    </recommendedName>
</protein>
<evidence type="ECO:0000256" key="5">
    <source>
        <dbReference type="ARBA" id="ARBA00022664"/>
    </source>
</evidence>
<evidence type="ECO:0000259" key="10">
    <source>
        <dbReference type="Pfam" id="PF22782"/>
    </source>
</evidence>
<evidence type="ECO:0000256" key="9">
    <source>
        <dbReference type="SAM" id="MobiDB-lite"/>
    </source>
</evidence>
<evidence type="ECO:0000256" key="3">
    <source>
        <dbReference type="ARBA" id="ARBA00008726"/>
    </source>
</evidence>
<comment type="subcellular location">
    <subcellularLocation>
        <location evidence="2">Cytoplasm</location>
    </subcellularLocation>
    <subcellularLocation>
        <location evidence="1">Nucleus</location>
    </subcellularLocation>
</comment>
<dbReference type="InterPro" id="IPR053822">
    <property type="entry name" value="SDE2-like_dom"/>
</dbReference>
<feature type="region of interest" description="Disordered" evidence="9">
    <location>
        <begin position="150"/>
        <end position="172"/>
    </location>
</feature>
<organism evidence="11 12">
    <name type="scientific">Saitozyma podzolica</name>
    <dbReference type="NCBI Taxonomy" id="1890683"/>
    <lineage>
        <taxon>Eukaryota</taxon>
        <taxon>Fungi</taxon>
        <taxon>Dikarya</taxon>
        <taxon>Basidiomycota</taxon>
        <taxon>Agaricomycotina</taxon>
        <taxon>Tremellomycetes</taxon>
        <taxon>Tremellales</taxon>
        <taxon>Trimorphomycetaceae</taxon>
        <taxon>Saitozyma</taxon>
    </lineage>
</organism>
<evidence type="ECO:0000256" key="7">
    <source>
        <dbReference type="ARBA" id="ARBA00023242"/>
    </source>
</evidence>
<comment type="caution">
    <text evidence="11">The sequence shown here is derived from an EMBL/GenBank/DDBJ whole genome shotgun (WGS) entry which is preliminary data.</text>
</comment>
<reference evidence="11 12" key="1">
    <citation type="submission" date="2018-11" db="EMBL/GenBank/DDBJ databases">
        <title>Genome sequence of Saitozyma podzolica DSM 27192.</title>
        <authorList>
            <person name="Aliyu H."/>
            <person name="Gorte O."/>
            <person name="Ochsenreither K."/>
        </authorList>
    </citation>
    <scope>NUCLEOTIDE SEQUENCE [LARGE SCALE GENOMIC DNA]</scope>
    <source>
        <strain evidence="11 12">DSM 27192</strain>
    </source>
</reference>
<keyword evidence="8" id="KW-0131">Cell cycle</keyword>
<accession>A0A427YWB6</accession>
<dbReference type="GO" id="GO:0008380">
    <property type="term" value="P:RNA splicing"/>
    <property type="evidence" value="ECO:0007669"/>
    <property type="project" value="UniProtKB-KW"/>
</dbReference>
<keyword evidence="6" id="KW-0508">mRNA splicing</keyword>
<feature type="compositionally biased region" description="Low complexity" evidence="9">
    <location>
        <begin position="162"/>
        <end position="172"/>
    </location>
</feature>
<dbReference type="PANTHER" id="PTHR12786:SF1">
    <property type="entry name" value="SPLICING REGULATOR SDE2"/>
    <property type="match status" value="1"/>
</dbReference>
<evidence type="ECO:0000256" key="8">
    <source>
        <dbReference type="ARBA" id="ARBA00023306"/>
    </source>
</evidence>
<feature type="compositionally biased region" description="Polar residues" evidence="9">
    <location>
        <begin position="64"/>
        <end position="77"/>
    </location>
</feature>
<sequence length="172" mass="17857">MSASKATNVDSCRDLSGRRLGTIKEAQRQAELLESAPALRAAAKAAEKAKLEALERQLGINAAESASTEAGPSSGSGSKRIAEVDLEELAKKKHKFEDSKFLEESREINDNVRSAVSAAMLLKKKKKAKADAANASSSKSVVAVDAAKKAEKDKVAMPPPAVSAAASAVPAA</sequence>
<dbReference type="PANTHER" id="PTHR12786">
    <property type="entry name" value="SPLICING FACTOR SF3A-RELATED"/>
    <property type="match status" value="1"/>
</dbReference>
<keyword evidence="7" id="KW-0539">Nucleus</keyword>
<keyword evidence="5" id="KW-0507">mRNA processing</keyword>
<dbReference type="Pfam" id="PF22782">
    <property type="entry name" value="SDE2"/>
    <property type="match status" value="1"/>
</dbReference>
<name>A0A427YWB6_9TREE</name>
<evidence type="ECO:0000256" key="2">
    <source>
        <dbReference type="ARBA" id="ARBA00004496"/>
    </source>
</evidence>
<proteinExistence type="inferred from homology"/>
<evidence type="ECO:0000313" key="12">
    <source>
        <dbReference type="Proteomes" id="UP000279259"/>
    </source>
</evidence>
<feature type="region of interest" description="Disordered" evidence="9">
    <location>
        <begin position="61"/>
        <end position="81"/>
    </location>
</feature>
<evidence type="ECO:0000313" key="11">
    <source>
        <dbReference type="EMBL" id="RSH95420.1"/>
    </source>
</evidence>
<dbReference type="EMBL" id="RSCD01000001">
    <property type="protein sequence ID" value="RSH95420.1"/>
    <property type="molecule type" value="Genomic_DNA"/>
</dbReference>
<keyword evidence="12" id="KW-1185">Reference proteome</keyword>
<gene>
    <name evidence="11" type="ORF">EHS25_000510</name>
</gene>
<evidence type="ECO:0000256" key="1">
    <source>
        <dbReference type="ARBA" id="ARBA00004123"/>
    </source>
</evidence>
<comment type="similarity">
    <text evidence="3">Belongs to the SDE2 family.</text>
</comment>
<dbReference type="OrthoDB" id="547031at2759"/>
<evidence type="ECO:0000256" key="4">
    <source>
        <dbReference type="ARBA" id="ARBA00022490"/>
    </source>
</evidence>
<keyword evidence="4" id="KW-0963">Cytoplasm</keyword>
<dbReference type="GO" id="GO:0005634">
    <property type="term" value="C:nucleus"/>
    <property type="evidence" value="ECO:0007669"/>
    <property type="project" value="UniProtKB-SubCell"/>
</dbReference>
<dbReference type="GO" id="GO:0006397">
    <property type="term" value="P:mRNA processing"/>
    <property type="evidence" value="ECO:0007669"/>
    <property type="project" value="UniProtKB-KW"/>
</dbReference>
<dbReference type="InterPro" id="IPR051421">
    <property type="entry name" value="RNA_Proc_DNA_Dmg_Regulator"/>
</dbReference>
<dbReference type="AlphaFoldDB" id="A0A427YWB6"/>
<dbReference type="STRING" id="1890683.A0A427YWB6"/>
<evidence type="ECO:0000256" key="6">
    <source>
        <dbReference type="ARBA" id="ARBA00023187"/>
    </source>
</evidence>